<accession>A0ABP3SFB1</accession>
<dbReference type="InterPro" id="IPR023827">
    <property type="entry name" value="Peptidase_S8_Asp-AS"/>
</dbReference>
<evidence type="ECO:0000259" key="8">
    <source>
        <dbReference type="Pfam" id="PF00082"/>
    </source>
</evidence>
<evidence type="ECO:0000313" key="11">
    <source>
        <dbReference type="Proteomes" id="UP001500957"/>
    </source>
</evidence>
<keyword evidence="3 5" id="KW-0378">Hydrolase</keyword>
<evidence type="ECO:0000256" key="6">
    <source>
        <dbReference type="RuleBase" id="RU003355"/>
    </source>
</evidence>
<proteinExistence type="inferred from homology"/>
<feature type="active site" description="Charge relay system" evidence="5">
    <location>
        <position position="210"/>
    </location>
</feature>
<name>A0ABP3SFB1_9ACTN</name>
<dbReference type="PROSITE" id="PS00137">
    <property type="entry name" value="SUBTILASE_HIS"/>
    <property type="match status" value="1"/>
</dbReference>
<evidence type="ECO:0000313" key="10">
    <source>
        <dbReference type="EMBL" id="GAA0636382.1"/>
    </source>
</evidence>
<dbReference type="InterPro" id="IPR034193">
    <property type="entry name" value="PCSK9_ProteinaseK-like"/>
</dbReference>
<feature type="compositionally biased region" description="Low complexity" evidence="7">
    <location>
        <begin position="456"/>
        <end position="470"/>
    </location>
</feature>
<dbReference type="InterPro" id="IPR015500">
    <property type="entry name" value="Peptidase_S8_subtilisin-rel"/>
</dbReference>
<evidence type="ECO:0000256" key="5">
    <source>
        <dbReference type="PROSITE-ProRule" id="PRU01240"/>
    </source>
</evidence>
<evidence type="ECO:0000256" key="3">
    <source>
        <dbReference type="ARBA" id="ARBA00022801"/>
    </source>
</evidence>
<feature type="domain" description="Inhibitor I9" evidence="9">
    <location>
        <begin position="120"/>
        <end position="169"/>
    </location>
</feature>
<sequence>MGPVRVALRTGLEGRIRAEVSRLTLVPPMGSLVPPPPGGDPVQFVPTPTSRRAPRVALAVALGVSAFGLSGLTPASAVGAGEPAPPGPVVDAPTDVEATPIPGQWIVTTENASGTKAAKAAADELGADVGKTFSKAARGFVAEMSAEAAAELAEEPSVVAVEPDYLVRVAGTQSPTPSWGLDRIDQKSLPLNSSYTYGATGQGVDAYVLDTGLRASHTDFAGRVAPGWTSINDGRGTNDCDGHGTHVAGTIGGTKYGVAKQVTIVPVRVMNCDGVGSTSGIIAGLDWVVAQMQSRGRPAVANLSLGGSPSTSLDSAVNRAIKAGVNVVVAAGNDSRDACGESPARVPNALTIGATTKTDARASFSNYGSCVDLWAPGDRIVSAINSGDSASATYSGTSMAAPHVAGAVALYLQGAPTATPAQVTNALVGNSILNVLSGLLGSTNRLLRTVLAADAPPTAPVTTTPGTTPGEPTPTPAPVDSKTATKITLKADSAKIRYGSQVTLRGTLTDGAGRRLGGLPVVIRADGRAIGTVTSKSDGSFAGRVRPSRTMAYTAGFDGNATYAASASAPVAVKVATSLRAQIKKKPNRPGKLTVVGIAEPKTAGLKLQLQLRGTSGWKTVSSARTNSKGKATFKVVLTKRQTYALRIYTKGAGALVQGSTPTFKVRTR</sequence>
<dbReference type="Pfam" id="PF05922">
    <property type="entry name" value="Inhibitor_I9"/>
    <property type="match status" value="1"/>
</dbReference>
<dbReference type="Pfam" id="PF00082">
    <property type="entry name" value="Peptidase_S8"/>
    <property type="match status" value="1"/>
</dbReference>
<comment type="caution">
    <text evidence="10">The sequence shown here is derived from an EMBL/GenBank/DDBJ whole genome shotgun (WGS) entry which is preliminary data.</text>
</comment>
<dbReference type="PRINTS" id="PR00723">
    <property type="entry name" value="SUBTILISIN"/>
</dbReference>
<dbReference type="InterPro" id="IPR022398">
    <property type="entry name" value="Peptidase_S8_His-AS"/>
</dbReference>
<organism evidence="10 11">
    <name type="scientific">Sporichthya brevicatena</name>
    <dbReference type="NCBI Taxonomy" id="171442"/>
    <lineage>
        <taxon>Bacteria</taxon>
        <taxon>Bacillati</taxon>
        <taxon>Actinomycetota</taxon>
        <taxon>Actinomycetes</taxon>
        <taxon>Sporichthyales</taxon>
        <taxon>Sporichthyaceae</taxon>
        <taxon>Sporichthya</taxon>
    </lineage>
</organism>
<reference evidence="11" key="1">
    <citation type="journal article" date="2019" name="Int. J. Syst. Evol. Microbiol.">
        <title>The Global Catalogue of Microorganisms (GCM) 10K type strain sequencing project: providing services to taxonomists for standard genome sequencing and annotation.</title>
        <authorList>
            <consortium name="The Broad Institute Genomics Platform"/>
            <consortium name="The Broad Institute Genome Sequencing Center for Infectious Disease"/>
            <person name="Wu L."/>
            <person name="Ma J."/>
        </authorList>
    </citation>
    <scope>NUCLEOTIDE SEQUENCE [LARGE SCALE GENOMIC DNA]</scope>
    <source>
        <strain evidence="11">JCM 10671</strain>
    </source>
</reference>
<evidence type="ECO:0000256" key="1">
    <source>
        <dbReference type="ARBA" id="ARBA00011073"/>
    </source>
</evidence>
<dbReference type="PROSITE" id="PS00136">
    <property type="entry name" value="SUBTILASE_ASP"/>
    <property type="match status" value="1"/>
</dbReference>
<dbReference type="InterPro" id="IPR050131">
    <property type="entry name" value="Peptidase_S8_subtilisin-like"/>
</dbReference>
<dbReference type="SUPFAM" id="SSF54897">
    <property type="entry name" value="Protease propeptides/inhibitors"/>
    <property type="match status" value="1"/>
</dbReference>
<dbReference type="SUPFAM" id="SSF52743">
    <property type="entry name" value="Subtilisin-like"/>
    <property type="match status" value="1"/>
</dbReference>
<dbReference type="EMBL" id="BAAAHE010000049">
    <property type="protein sequence ID" value="GAA0636382.1"/>
    <property type="molecule type" value="Genomic_DNA"/>
</dbReference>
<gene>
    <name evidence="10" type="ORF">GCM10009547_45860</name>
</gene>
<feature type="active site" description="Charge relay system" evidence="5">
    <location>
        <position position="243"/>
    </location>
</feature>
<keyword evidence="2 5" id="KW-0645">Protease</keyword>
<dbReference type="InterPro" id="IPR023828">
    <property type="entry name" value="Peptidase_S8_Ser-AS"/>
</dbReference>
<keyword evidence="4 5" id="KW-0720">Serine protease</keyword>
<dbReference type="InterPro" id="IPR037045">
    <property type="entry name" value="S8pro/Inhibitor_I9_sf"/>
</dbReference>
<dbReference type="InterPro" id="IPR013783">
    <property type="entry name" value="Ig-like_fold"/>
</dbReference>
<dbReference type="InterPro" id="IPR010259">
    <property type="entry name" value="S8pro/Inhibitor_I9"/>
</dbReference>
<dbReference type="InterPro" id="IPR036852">
    <property type="entry name" value="Peptidase_S8/S53_dom_sf"/>
</dbReference>
<evidence type="ECO:0000256" key="4">
    <source>
        <dbReference type="ARBA" id="ARBA00022825"/>
    </source>
</evidence>
<dbReference type="Proteomes" id="UP001500957">
    <property type="component" value="Unassembled WGS sequence"/>
</dbReference>
<dbReference type="Gene3D" id="2.60.40.10">
    <property type="entry name" value="Immunoglobulins"/>
    <property type="match status" value="1"/>
</dbReference>
<keyword evidence="11" id="KW-1185">Reference proteome</keyword>
<feature type="active site" description="Charge relay system" evidence="5">
    <location>
        <position position="398"/>
    </location>
</feature>
<dbReference type="Gene3D" id="3.30.70.80">
    <property type="entry name" value="Peptidase S8 propeptide/proteinase inhibitor I9"/>
    <property type="match status" value="1"/>
</dbReference>
<evidence type="ECO:0000256" key="7">
    <source>
        <dbReference type="SAM" id="MobiDB-lite"/>
    </source>
</evidence>
<dbReference type="CDD" id="cd04077">
    <property type="entry name" value="Peptidases_S8_PCSK9_ProteinaseK_like"/>
    <property type="match status" value="1"/>
</dbReference>
<evidence type="ECO:0000256" key="2">
    <source>
        <dbReference type="ARBA" id="ARBA00022670"/>
    </source>
</evidence>
<feature type="region of interest" description="Disordered" evidence="7">
    <location>
        <begin position="456"/>
        <end position="481"/>
    </location>
</feature>
<dbReference type="Gene3D" id="3.40.50.200">
    <property type="entry name" value="Peptidase S8/S53 domain"/>
    <property type="match status" value="1"/>
</dbReference>
<feature type="domain" description="Peptidase S8/S53" evidence="8">
    <location>
        <begin position="207"/>
        <end position="431"/>
    </location>
</feature>
<dbReference type="PANTHER" id="PTHR43806">
    <property type="entry name" value="PEPTIDASE S8"/>
    <property type="match status" value="1"/>
</dbReference>
<dbReference type="PANTHER" id="PTHR43806:SF11">
    <property type="entry name" value="CEREVISIN-RELATED"/>
    <property type="match status" value="1"/>
</dbReference>
<protein>
    <submittedName>
        <fullName evidence="10">Uncharacterized protein</fullName>
    </submittedName>
</protein>
<dbReference type="InterPro" id="IPR000209">
    <property type="entry name" value="Peptidase_S8/S53_dom"/>
</dbReference>
<dbReference type="PROSITE" id="PS00138">
    <property type="entry name" value="SUBTILASE_SER"/>
    <property type="match status" value="1"/>
</dbReference>
<evidence type="ECO:0000259" key="9">
    <source>
        <dbReference type="Pfam" id="PF05922"/>
    </source>
</evidence>
<dbReference type="PROSITE" id="PS51892">
    <property type="entry name" value="SUBTILASE"/>
    <property type="match status" value="1"/>
</dbReference>
<comment type="similarity">
    <text evidence="1 5 6">Belongs to the peptidase S8 family.</text>
</comment>